<evidence type="ECO:0000256" key="1">
    <source>
        <dbReference type="SAM" id="SignalP"/>
    </source>
</evidence>
<protein>
    <recommendedName>
        <fullName evidence="3">DUF4412 domain-containing protein</fullName>
    </recommendedName>
</protein>
<gene>
    <name evidence="2" type="ORF">AVDCRST_MAG63-1262</name>
</gene>
<accession>A0A6J4HVZ8</accession>
<dbReference type="EMBL" id="CADCTO010000151">
    <property type="protein sequence ID" value="CAA9234357.1"/>
    <property type="molecule type" value="Genomic_DNA"/>
</dbReference>
<organism evidence="2">
    <name type="scientific">uncultured Armatimonadetes bacterium</name>
    <dbReference type="NCBI Taxonomy" id="157466"/>
    <lineage>
        <taxon>Bacteria</taxon>
        <taxon>Bacillati</taxon>
        <taxon>Armatimonadota</taxon>
        <taxon>environmental samples</taxon>
    </lineage>
</organism>
<dbReference type="AlphaFoldDB" id="A0A6J4HVZ8"/>
<feature type="chain" id="PRO_5026722110" description="DUF4412 domain-containing protein" evidence="1">
    <location>
        <begin position="19"/>
        <end position="272"/>
    </location>
</feature>
<evidence type="ECO:0000313" key="2">
    <source>
        <dbReference type="EMBL" id="CAA9234357.1"/>
    </source>
</evidence>
<reference evidence="2" key="1">
    <citation type="submission" date="2020-02" db="EMBL/GenBank/DDBJ databases">
        <authorList>
            <person name="Meier V. D."/>
        </authorList>
    </citation>
    <scope>NUCLEOTIDE SEQUENCE</scope>
    <source>
        <strain evidence="2">AVDCRST_MAG63</strain>
    </source>
</reference>
<feature type="signal peptide" evidence="1">
    <location>
        <begin position="1"/>
        <end position="18"/>
    </location>
</feature>
<name>A0A6J4HVZ8_9BACT</name>
<keyword evidence="1" id="KW-0732">Signal</keyword>
<proteinExistence type="predicted"/>
<evidence type="ECO:0008006" key="3">
    <source>
        <dbReference type="Google" id="ProtNLM"/>
    </source>
</evidence>
<sequence length="272" mass="28449">MRLIPFARPYLPILPALAAVFFAGTAARADVKIVSELNVTGLPQSQTRQKFPQSVTTFYKGDKSRTELGNKVTIYDAATDKLYTLDPANKTYTAMTPQEAAQKGAGLLALLKVDVTADVKEGETIKTIAGKQARSQTFTATIGLGFEGSPTGSLARVKIEGEQWATDAVMLSAAAQRVAAAGFAQSLGPLVQNAKPLTDKLATLKGTPLSRRVVATVTSDQELPGLPDGPVVATLDARSVSEGPLDDALFAVPADYKLAETPPPAAPALPGS</sequence>